<reference evidence="1 2" key="1">
    <citation type="submission" date="2021-06" db="EMBL/GenBank/DDBJ databases">
        <title>Caerostris darwini draft genome.</title>
        <authorList>
            <person name="Kono N."/>
            <person name="Arakawa K."/>
        </authorList>
    </citation>
    <scope>NUCLEOTIDE SEQUENCE [LARGE SCALE GENOMIC DNA]</scope>
</reference>
<dbReference type="Proteomes" id="UP001054837">
    <property type="component" value="Unassembled WGS sequence"/>
</dbReference>
<proteinExistence type="predicted"/>
<gene>
    <name evidence="1" type="ORF">CDAR_314381</name>
</gene>
<protein>
    <submittedName>
        <fullName evidence="1">Uncharacterized protein</fullName>
    </submittedName>
</protein>
<keyword evidence="2" id="KW-1185">Reference proteome</keyword>
<evidence type="ECO:0000313" key="2">
    <source>
        <dbReference type="Proteomes" id="UP001054837"/>
    </source>
</evidence>
<dbReference type="EMBL" id="BPLQ01010365">
    <property type="protein sequence ID" value="GIY50286.1"/>
    <property type="molecule type" value="Genomic_DNA"/>
</dbReference>
<accession>A0AAV4TXJ5</accession>
<dbReference type="AlphaFoldDB" id="A0AAV4TXJ5"/>
<name>A0AAV4TXJ5_9ARAC</name>
<comment type="caution">
    <text evidence="1">The sequence shown here is derived from an EMBL/GenBank/DDBJ whole genome shotgun (WGS) entry which is preliminary data.</text>
</comment>
<sequence length="178" mass="20531">MFCCAELSLQLALRSVCQWPLSQRCTLPFKLIVTVFPPFWGFNGFELKLSSSLAELATTKSRYIKPNKKNDSFILFSELPRFTRPSLVAEEFDKWHLGEEEELKKRKEKKKFLLRNNNRPLCCSPSNNCQKRMVCCAELSLQLALRSVCQWPLSLTLAQLAESNFFVCSDNGEEGPRR</sequence>
<evidence type="ECO:0000313" key="1">
    <source>
        <dbReference type="EMBL" id="GIY50286.1"/>
    </source>
</evidence>
<organism evidence="1 2">
    <name type="scientific">Caerostris darwini</name>
    <dbReference type="NCBI Taxonomy" id="1538125"/>
    <lineage>
        <taxon>Eukaryota</taxon>
        <taxon>Metazoa</taxon>
        <taxon>Ecdysozoa</taxon>
        <taxon>Arthropoda</taxon>
        <taxon>Chelicerata</taxon>
        <taxon>Arachnida</taxon>
        <taxon>Araneae</taxon>
        <taxon>Araneomorphae</taxon>
        <taxon>Entelegynae</taxon>
        <taxon>Araneoidea</taxon>
        <taxon>Araneidae</taxon>
        <taxon>Caerostris</taxon>
    </lineage>
</organism>